<dbReference type="InterPro" id="IPR050445">
    <property type="entry name" value="Bact_polysacc_biosynth/exp"/>
</dbReference>
<dbReference type="GO" id="GO:0005886">
    <property type="term" value="C:plasma membrane"/>
    <property type="evidence" value="ECO:0007669"/>
    <property type="project" value="TreeGrafter"/>
</dbReference>
<dbReference type="Gene3D" id="1.10.287.1490">
    <property type="match status" value="1"/>
</dbReference>
<dbReference type="PANTHER" id="PTHR32309:SF13">
    <property type="entry name" value="FERRIC ENTEROBACTIN TRANSPORT PROTEIN FEPE"/>
    <property type="match status" value="1"/>
</dbReference>
<feature type="coiled-coil region" evidence="1">
    <location>
        <begin position="220"/>
        <end position="268"/>
    </location>
</feature>
<feature type="transmembrane region" description="Helical" evidence="2">
    <location>
        <begin position="359"/>
        <end position="384"/>
    </location>
</feature>
<gene>
    <name evidence="3" type="ORF">COW36_04100</name>
</gene>
<sequence length="399" mass="45253">MRKLSFLTFLRRYLLFIVLTGLMGTVFSFFAVRWAVVPIYQARTSLLILPAQQSGNLSPMLSQLESQLEYLGPLQSVLSGKRFNSSLKDMISILRSRTLAEQVAAEIPLKDLPEVKKEMRKHKKADPHRTLINWLIKQLEIQPPDSKEGTLRLQIKLSDPQLVAKLTNTYIQKLEIYLFQLLGQDSDLHQKYLAKQLSRMGQDLQTIEDEMLRFQKKNRLVSLNDEVKQMITQLAELEAEELTAQSALKESQAKLARLSSQSTELNSNWSEVANQLELSAAGLRERKAEIHRSRQRYERLLSALPLQALELARLERRLALKNQLFVLLSQQQQAAQLEAARQSPLFKILDPALPADEPIFPVMPVVLAISGIISISMGGILSLLHYAANASKELNHAET</sequence>
<comment type="caution">
    <text evidence="3">The sequence shown here is derived from an EMBL/GenBank/DDBJ whole genome shotgun (WGS) entry which is preliminary data.</text>
</comment>
<keyword evidence="2" id="KW-0812">Transmembrane</keyword>
<keyword evidence="2" id="KW-0472">Membrane</keyword>
<dbReference type="EMBL" id="PFFQ01000012">
    <property type="protein sequence ID" value="PIW18480.1"/>
    <property type="molecule type" value="Genomic_DNA"/>
</dbReference>
<evidence type="ECO:0000313" key="3">
    <source>
        <dbReference type="EMBL" id="PIW18480.1"/>
    </source>
</evidence>
<proteinExistence type="predicted"/>
<name>A0A2M7G8P4_9BACT</name>
<organism evidence="3 4">
    <name type="scientific">bacterium (Candidatus Blackallbacteria) CG17_big_fil_post_rev_8_21_14_2_50_48_46</name>
    <dbReference type="NCBI Taxonomy" id="2014261"/>
    <lineage>
        <taxon>Bacteria</taxon>
        <taxon>Candidatus Blackallbacteria</taxon>
    </lineage>
</organism>
<dbReference type="GO" id="GO:0004713">
    <property type="term" value="F:protein tyrosine kinase activity"/>
    <property type="evidence" value="ECO:0007669"/>
    <property type="project" value="TreeGrafter"/>
</dbReference>
<dbReference type="AlphaFoldDB" id="A0A2M7G8P4"/>
<accession>A0A2M7G8P4</accession>
<feature type="transmembrane region" description="Helical" evidence="2">
    <location>
        <begin position="12"/>
        <end position="36"/>
    </location>
</feature>
<dbReference type="PANTHER" id="PTHR32309">
    <property type="entry name" value="TYROSINE-PROTEIN KINASE"/>
    <property type="match status" value="1"/>
</dbReference>
<reference evidence="3 4" key="1">
    <citation type="submission" date="2017-09" db="EMBL/GenBank/DDBJ databases">
        <title>Depth-based differentiation of microbial function through sediment-hosted aquifers and enrichment of novel symbionts in the deep terrestrial subsurface.</title>
        <authorList>
            <person name="Probst A.J."/>
            <person name="Ladd B."/>
            <person name="Jarett J.K."/>
            <person name="Geller-Mcgrath D.E."/>
            <person name="Sieber C.M."/>
            <person name="Emerson J.B."/>
            <person name="Anantharaman K."/>
            <person name="Thomas B.C."/>
            <person name="Malmstrom R."/>
            <person name="Stieglmeier M."/>
            <person name="Klingl A."/>
            <person name="Woyke T."/>
            <person name="Ryan C.M."/>
            <person name="Banfield J.F."/>
        </authorList>
    </citation>
    <scope>NUCLEOTIDE SEQUENCE [LARGE SCALE GENOMIC DNA]</scope>
    <source>
        <strain evidence="3">CG17_big_fil_post_rev_8_21_14_2_50_48_46</strain>
    </source>
</reference>
<evidence type="ECO:0008006" key="5">
    <source>
        <dbReference type="Google" id="ProtNLM"/>
    </source>
</evidence>
<evidence type="ECO:0000313" key="4">
    <source>
        <dbReference type="Proteomes" id="UP000231019"/>
    </source>
</evidence>
<keyword evidence="2" id="KW-1133">Transmembrane helix</keyword>
<evidence type="ECO:0000256" key="2">
    <source>
        <dbReference type="SAM" id="Phobius"/>
    </source>
</evidence>
<protein>
    <recommendedName>
        <fullName evidence="5">Polysaccharide chain length determinant N-terminal domain-containing protein</fullName>
    </recommendedName>
</protein>
<keyword evidence="1" id="KW-0175">Coiled coil</keyword>
<evidence type="ECO:0000256" key="1">
    <source>
        <dbReference type="SAM" id="Coils"/>
    </source>
</evidence>
<dbReference type="Proteomes" id="UP000231019">
    <property type="component" value="Unassembled WGS sequence"/>
</dbReference>